<dbReference type="InterPro" id="IPR051681">
    <property type="entry name" value="Ser/Thr_Kinases-Pseudokinases"/>
</dbReference>
<dbReference type="AlphaFoldDB" id="A0AA38TJU0"/>
<evidence type="ECO:0000313" key="4">
    <source>
        <dbReference type="EMBL" id="KAJ9562230.1"/>
    </source>
</evidence>
<feature type="domain" description="Protein kinase" evidence="3">
    <location>
        <begin position="137"/>
        <end position="412"/>
    </location>
</feature>
<protein>
    <recommendedName>
        <fullName evidence="3">Protein kinase domain-containing protein</fullName>
    </recommendedName>
</protein>
<dbReference type="InterPro" id="IPR002110">
    <property type="entry name" value="Ankyrin_rpt"/>
</dbReference>
<proteinExistence type="inferred from homology"/>
<dbReference type="PROSITE" id="PS50088">
    <property type="entry name" value="ANK_REPEAT"/>
    <property type="match status" value="1"/>
</dbReference>
<dbReference type="Proteomes" id="UP001172457">
    <property type="component" value="Chromosome 2"/>
</dbReference>
<dbReference type="EMBL" id="JARYMX010000002">
    <property type="protein sequence ID" value="KAJ9562230.1"/>
    <property type="molecule type" value="Genomic_DNA"/>
</dbReference>
<comment type="similarity">
    <text evidence="1">Belongs to the protein kinase superfamily. TKL Ser/Thr protein kinase family.</text>
</comment>
<dbReference type="InterPro" id="IPR036770">
    <property type="entry name" value="Ankyrin_rpt-contain_sf"/>
</dbReference>
<dbReference type="Pfam" id="PF12796">
    <property type="entry name" value="Ank_2"/>
    <property type="match status" value="1"/>
</dbReference>
<dbReference type="GO" id="GO:0005524">
    <property type="term" value="F:ATP binding"/>
    <property type="evidence" value="ECO:0007669"/>
    <property type="project" value="InterPro"/>
</dbReference>
<dbReference type="PIRSF" id="PIRSF000654">
    <property type="entry name" value="Integrin-linked_kinase"/>
    <property type="match status" value="1"/>
</dbReference>
<evidence type="ECO:0000259" key="3">
    <source>
        <dbReference type="PROSITE" id="PS50011"/>
    </source>
</evidence>
<dbReference type="InterPro" id="IPR001245">
    <property type="entry name" value="Ser-Thr/Tyr_kinase_cat_dom"/>
</dbReference>
<evidence type="ECO:0000256" key="1">
    <source>
        <dbReference type="ARBA" id="ARBA00005843"/>
    </source>
</evidence>
<dbReference type="InterPro" id="IPR000719">
    <property type="entry name" value="Prot_kinase_dom"/>
</dbReference>
<dbReference type="PROSITE" id="PS50297">
    <property type="entry name" value="ANK_REP_REGION"/>
    <property type="match status" value="1"/>
</dbReference>
<feature type="repeat" description="ANK" evidence="2">
    <location>
        <begin position="50"/>
        <end position="82"/>
    </location>
</feature>
<evidence type="ECO:0000313" key="5">
    <source>
        <dbReference type="Proteomes" id="UP001172457"/>
    </source>
</evidence>
<dbReference type="Pfam" id="PF07714">
    <property type="entry name" value="PK_Tyr_Ser-Thr"/>
    <property type="match status" value="1"/>
</dbReference>
<evidence type="ECO:0000256" key="2">
    <source>
        <dbReference type="PROSITE-ProRule" id="PRU00023"/>
    </source>
</evidence>
<keyword evidence="2" id="KW-0040">ANK repeat</keyword>
<dbReference type="PANTHER" id="PTHR44329">
    <property type="entry name" value="SERINE/THREONINE-PROTEIN KINASE TNNI3K-RELATED"/>
    <property type="match status" value="1"/>
</dbReference>
<dbReference type="SUPFAM" id="SSF56112">
    <property type="entry name" value="Protein kinase-like (PK-like)"/>
    <property type="match status" value="1"/>
</dbReference>
<dbReference type="SUPFAM" id="SSF48403">
    <property type="entry name" value="Ankyrin repeat"/>
    <property type="match status" value="1"/>
</dbReference>
<dbReference type="SMART" id="SM00248">
    <property type="entry name" value="ANK"/>
    <property type="match status" value="2"/>
</dbReference>
<name>A0AA38TJU0_9ASTR</name>
<dbReference type="Gene3D" id="1.25.40.20">
    <property type="entry name" value="Ankyrin repeat-containing domain"/>
    <property type="match status" value="1"/>
</dbReference>
<organism evidence="4 5">
    <name type="scientific">Centaurea solstitialis</name>
    <name type="common">yellow star-thistle</name>
    <dbReference type="NCBI Taxonomy" id="347529"/>
    <lineage>
        <taxon>Eukaryota</taxon>
        <taxon>Viridiplantae</taxon>
        <taxon>Streptophyta</taxon>
        <taxon>Embryophyta</taxon>
        <taxon>Tracheophyta</taxon>
        <taxon>Spermatophyta</taxon>
        <taxon>Magnoliopsida</taxon>
        <taxon>eudicotyledons</taxon>
        <taxon>Gunneridae</taxon>
        <taxon>Pentapetalae</taxon>
        <taxon>asterids</taxon>
        <taxon>campanulids</taxon>
        <taxon>Asterales</taxon>
        <taxon>Asteraceae</taxon>
        <taxon>Carduoideae</taxon>
        <taxon>Cardueae</taxon>
        <taxon>Centaureinae</taxon>
        <taxon>Centaurea</taxon>
    </lineage>
</organism>
<dbReference type="GO" id="GO:0004674">
    <property type="term" value="F:protein serine/threonine kinase activity"/>
    <property type="evidence" value="ECO:0007669"/>
    <property type="project" value="TreeGrafter"/>
</dbReference>
<dbReference type="PANTHER" id="PTHR44329:SF71">
    <property type="entry name" value="SERINE_THREONINE-PROTEIN KINASE CTR1-LIKE"/>
    <property type="match status" value="1"/>
</dbReference>
<dbReference type="InterPro" id="IPR011009">
    <property type="entry name" value="Kinase-like_dom_sf"/>
</dbReference>
<dbReference type="Gene3D" id="1.10.510.10">
    <property type="entry name" value="Transferase(Phosphotransferase) domain 1"/>
    <property type="match status" value="1"/>
</dbReference>
<reference evidence="4" key="1">
    <citation type="submission" date="2023-03" db="EMBL/GenBank/DDBJ databases">
        <title>Chromosome-scale reference genome and RAD-based genetic map of yellow starthistle (Centaurea solstitialis) reveal putative structural variation and QTLs associated with invader traits.</title>
        <authorList>
            <person name="Reatini B."/>
            <person name="Cang F.A."/>
            <person name="Jiang Q."/>
            <person name="Mckibben M.T.W."/>
            <person name="Barker M.S."/>
            <person name="Rieseberg L.H."/>
            <person name="Dlugosch K.M."/>
        </authorList>
    </citation>
    <scope>NUCLEOTIDE SEQUENCE</scope>
    <source>
        <strain evidence="4">CAN-66</strain>
        <tissue evidence="4">Leaf</tissue>
    </source>
</reference>
<keyword evidence="5" id="KW-1185">Reference proteome</keyword>
<gene>
    <name evidence="4" type="ORF">OSB04_007390</name>
</gene>
<accession>A0AA38TJU0</accession>
<comment type="caution">
    <text evidence="4">The sequence shown here is derived from an EMBL/GenBank/DDBJ whole genome shotgun (WGS) entry which is preliminary data.</text>
</comment>
<sequence>MAYQSTGKYGTDDFDMQTIGNFLSCACRGDRVGLNLMLRDGTSPDVQDYDNRTALHLAASEGHASIVELLLHYKADVNLDDRWHRTPLTDARLYGHRDICRILEVNGGKHSVMNSPMTVHYEEDAKEVNIDISEISSEHSERIEQGVLGDSEMVKWRGTWVVKTIIKRQINFLVKMFVDILSYAYYWSLWPFYNMSLQTLRRVLSDNDNTHLRELRHPNILQFLGSILHDGQTILITEHLSRGSLDDILIKRIALDLPLALRFALDIARGMNYLHHHKPCPIIHNHLDPKNLLQDEGGHLKIGEYWVHMLYELPPNQELNHFFADQNAGTINQHPINKQRDIQSFGLIFYQMVEGKYIPKMSHLKSVDFEMKFSSKCPARIQQLIKRCTGDDLPRLDFSDIIDTIEEVYPFLGKLSCVC</sequence>
<dbReference type="PROSITE" id="PS50011">
    <property type="entry name" value="PROTEIN_KINASE_DOM"/>
    <property type="match status" value="1"/>
</dbReference>